<dbReference type="RefSeq" id="WP_189124416.1">
    <property type="nucleotide sequence ID" value="NZ_BMNH01000006.1"/>
</dbReference>
<dbReference type="AlphaFoldDB" id="A0A918DIR6"/>
<dbReference type="EMBL" id="BMNH01000006">
    <property type="protein sequence ID" value="GGO68418.1"/>
    <property type="molecule type" value="Genomic_DNA"/>
</dbReference>
<accession>A0A918DIR6</accession>
<dbReference type="Proteomes" id="UP000646523">
    <property type="component" value="Unassembled WGS sequence"/>
</dbReference>
<evidence type="ECO:0000313" key="1">
    <source>
        <dbReference type="EMBL" id="GGO68418.1"/>
    </source>
</evidence>
<keyword evidence="2" id="KW-1185">Reference proteome</keyword>
<proteinExistence type="predicted"/>
<sequence length="148" mass="16380">MLTVGQLLDYLTGQSDETPVVVDVNAGGWHLRVEDLNVTTAQDATLGGDPLEGVEINIFWEAGERGWTINDPSKTLFTLDDVDELIAERDALRRELAALRVGLCFSLRKYHSEPEPQGLIVQSGLTDQEIFAEIERLRTIAAESCLEP</sequence>
<reference evidence="1" key="1">
    <citation type="journal article" date="2014" name="Int. J. Syst. Evol. Microbiol.">
        <title>Complete genome sequence of Corynebacterium casei LMG S-19264T (=DSM 44701T), isolated from a smear-ripened cheese.</title>
        <authorList>
            <consortium name="US DOE Joint Genome Institute (JGI-PGF)"/>
            <person name="Walter F."/>
            <person name="Albersmeier A."/>
            <person name="Kalinowski J."/>
            <person name="Ruckert C."/>
        </authorList>
    </citation>
    <scope>NUCLEOTIDE SEQUENCE</scope>
    <source>
        <strain evidence="1">CGMCC 4.7368</strain>
    </source>
</reference>
<evidence type="ECO:0000313" key="2">
    <source>
        <dbReference type="Proteomes" id="UP000646523"/>
    </source>
</evidence>
<gene>
    <name evidence="1" type="ORF">GCM10012289_27140</name>
</gene>
<name>A0A918DIR6_9ACTN</name>
<reference evidence="1" key="2">
    <citation type="submission" date="2020-09" db="EMBL/GenBank/DDBJ databases">
        <authorList>
            <person name="Sun Q."/>
            <person name="Zhou Y."/>
        </authorList>
    </citation>
    <scope>NUCLEOTIDE SEQUENCE</scope>
    <source>
        <strain evidence="1">CGMCC 4.7368</strain>
    </source>
</reference>
<comment type="caution">
    <text evidence="1">The sequence shown here is derived from an EMBL/GenBank/DDBJ whole genome shotgun (WGS) entry which is preliminary data.</text>
</comment>
<protein>
    <submittedName>
        <fullName evidence="1">Uncharacterized protein</fullName>
    </submittedName>
</protein>
<organism evidence="1 2">
    <name type="scientific">Nonomuraea cavernae</name>
    <dbReference type="NCBI Taxonomy" id="2045107"/>
    <lineage>
        <taxon>Bacteria</taxon>
        <taxon>Bacillati</taxon>
        <taxon>Actinomycetota</taxon>
        <taxon>Actinomycetes</taxon>
        <taxon>Streptosporangiales</taxon>
        <taxon>Streptosporangiaceae</taxon>
        <taxon>Nonomuraea</taxon>
    </lineage>
</organism>